<dbReference type="Gene3D" id="3.90.350.10">
    <property type="entry name" value="Transposase Inhibitor Protein From Tn5, Chain A, domain 1"/>
    <property type="match status" value="1"/>
</dbReference>
<evidence type="ECO:0000313" key="3">
    <source>
        <dbReference type="EMBL" id="UJF31653.1"/>
    </source>
</evidence>
<keyword evidence="1" id="KW-1133">Transmembrane helix</keyword>
<protein>
    <submittedName>
        <fullName evidence="4">Transposase</fullName>
    </submittedName>
</protein>
<gene>
    <name evidence="4" type="ORF">L0M14_10600</name>
    <name evidence="3" type="ORF">L0M14_17900</name>
</gene>
<keyword evidence="1" id="KW-0472">Membrane</keyword>
<evidence type="ECO:0000313" key="4">
    <source>
        <dbReference type="EMBL" id="UJF35505.1"/>
    </source>
</evidence>
<evidence type="ECO:0000313" key="5">
    <source>
        <dbReference type="Proteomes" id="UP001649230"/>
    </source>
</evidence>
<evidence type="ECO:0000256" key="1">
    <source>
        <dbReference type="SAM" id="Phobius"/>
    </source>
</evidence>
<dbReference type="SUPFAM" id="SSF53098">
    <property type="entry name" value="Ribonuclease H-like"/>
    <property type="match status" value="1"/>
</dbReference>
<dbReference type="InterPro" id="IPR012337">
    <property type="entry name" value="RNaseH-like_sf"/>
</dbReference>
<evidence type="ECO:0000259" key="2">
    <source>
        <dbReference type="Pfam" id="PF01609"/>
    </source>
</evidence>
<keyword evidence="1" id="KW-0812">Transmembrane</keyword>
<reference evidence="4 5" key="2">
    <citation type="journal article" date="2024" name="Int. J. Syst. Evol. Microbiol.">
        <title>Paenibacillus hexagrammi sp. nov., a novel bacterium isolated from the gut content of Hexagrammos agrammus.</title>
        <authorList>
            <person name="Jung H.K."/>
            <person name="Kim D.G."/>
            <person name="Zin H."/>
            <person name="Park J."/>
            <person name="Jung H."/>
            <person name="Kim Y.O."/>
            <person name="Kong H.J."/>
            <person name="Kim J.W."/>
            <person name="Kim Y.S."/>
        </authorList>
    </citation>
    <scope>NUCLEOTIDE SEQUENCE [LARGE SCALE GENOMIC DNA]</scope>
    <source>
        <strain evidence="4 5">YPD9-1</strain>
    </source>
</reference>
<reference evidence="4" key="1">
    <citation type="submission" date="2022-01" db="EMBL/GenBank/DDBJ databases">
        <authorList>
            <person name="Kim Y.-S."/>
            <person name="Kim D.-G."/>
            <person name="Kong H.J."/>
            <person name="Kim Y.-O."/>
        </authorList>
    </citation>
    <scope>NUCLEOTIDE SEQUENCE</scope>
    <source>
        <strain evidence="4">YPD9-1</strain>
    </source>
</reference>
<dbReference type="RefSeq" id="WP_235117998.1">
    <property type="nucleotide sequence ID" value="NZ_CP090978.1"/>
</dbReference>
<feature type="transmembrane region" description="Helical" evidence="1">
    <location>
        <begin position="50"/>
        <end position="71"/>
    </location>
</feature>
<sequence length="502" mass="58166">MSALQKPKFKDLNHSECAGAPILKSLWERFDFSLLLAQSGIMKRNGTPSWLICFLYVVGLVANCSSVTQIAQLADKDALLKRMFQPWKLAQYTLSRFLTKGFAWTTFGKKRVERLQQDPVTALTDGDVVNLDDTHSAHPFAKLLPFLCWLYDHSAKVYVWATNLVVLQAVRKSGLEYPLFFRIWHKPETKGEGLTKIDLAKQMLLMLRESVSCRLWVAMDRWYLCKHFFSFLEENNFDWVTKAKRNTALFRKVIEPGTRRERYVPLTPVMLIREVFKELLGGEASGLTSISIPDIYMKRPYATVNRKGNQVTKQRYVLVAAVVAIRLKEDDQPITDADQEEKGEEPATYKGAYLLISNRHDAPKDVVQTYAKRWRIEVFFRSAKQELAFEKCHSEYEAHHHAHFELLFVAETLLAIALFELNKEKTSDDEGYTHGEMVRGLFHTRCQVRVNNRKGIQRITIDCDTQVQQFARLIELFWPEHYLVLLWVIPKPGNYQLLPRTA</sequence>
<dbReference type="EMBL" id="CP090978">
    <property type="protein sequence ID" value="UJF31653.1"/>
    <property type="molecule type" value="Genomic_DNA"/>
</dbReference>
<keyword evidence="5" id="KW-1185">Reference proteome</keyword>
<dbReference type="Pfam" id="PF01609">
    <property type="entry name" value="DDE_Tnp_1"/>
    <property type="match status" value="1"/>
</dbReference>
<name>A0ABY3SQ36_9BACL</name>
<organism evidence="4 5">
    <name type="scientific">Paenibacillus hexagrammi</name>
    <dbReference type="NCBI Taxonomy" id="2908839"/>
    <lineage>
        <taxon>Bacteria</taxon>
        <taxon>Bacillati</taxon>
        <taxon>Bacillota</taxon>
        <taxon>Bacilli</taxon>
        <taxon>Bacillales</taxon>
        <taxon>Paenibacillaceae</taxon>
        <taxon>Paenibacillus</taxon>
    </lineage>
</organism>
<dbReference type="EMBL" id="CP090978">
    <property type="protein sequence ID" value="UJF35505.1"/>
    <property type="molecule type" value="Genomic_DNA"/>
</dbReference>
<dbReference type="Proteomes" id="UP001649230">
    <property type="component" value="Chromosome"/>
</dbReference>
<proteinExistence type="predicted"/>
<dbReference type="InterPro" id="IPR002559">
    <property type="entry name" value="Transposase_11"/>
</dbReference>
<feature type="domain" description="Transposase IS4-like" evidence="2">
    <location>
        <begin position="197"/>
        <end position="410"/>
    </location>
</feature>
<accession>A0ABY3SQ36</accession>